<proteinExistence type="inferred from homology"/>
<keyword evidence="1 4" id="KW-0963">Cytoplasm</keyword>
<comment type="caution">
    <text evidence="5">The sequence shown here is derived from an EMBL/GenBank/DDBJ whole genome shotgun (WGS) entry which is preliminary data.</text>
</comment>
<evidence type="ECO:0000256" key="2">
    <source>
        <dbReference type="ARBA" id="ARBA00022795"/>
    </source>
</evidence>
<organism evidence="5 6">
    <name type="scientific">Candidatus Nitronereus thalassa</name>
    <dbReference type="NCBI Taxonomy" id="3020898"/>
    <lineage>
        <taxon>Bacteria</taxon>
        <taxon>Pseudomonadati</taxon>
        <taxon>Nitrospirota</taxon>
        <taxon>Nitrospiria</taxon>
        <taxon>Nitrospirales</taxon>
        <taxon>Nitrospiraceae</taxon>
        <taxon>Candidatus Nitronereus</taxon>
    </lineage>
</organism>
<dbReference type="EMBL" id="JAQOUE010000001">
    <property type="protein sequence ID" value="MDT7041858.1"/>
    <property type="molecule type" value="Genomic_DNA"/>
</dbReference>
<evidence type="ECO:0000313" key="6">
    <source>
        <dbReference type="Proteomes" id="UP001250932"/>
    </source>
</evidence>
<comment type="subunit">
    <text evidence="4">Interacts with translational regulator CsrA and flagellin(s).</text>
</comment>
<keyword evidence="5" id="KW-0282">Flagellum</keyword>
<dbReference type="SUPFAM" id="SSF141457">
    <property type="entry name" value="BH3618-like"/>
    <property type="match status" value="1"/>
</dbReference>
<dbReference type="HAMAP" id="MF_01185">
    <property type="entry name" value="FliW"/>
    <property type="match status" value="1"/>
</dbReference>
<comment type="subcellular location">
    <subcellularLocation>
        <location evidence="4">Cytoplasm</location>
    </subcellularLocation>
</comment>
<dbReference type="InterPro" id="IPR003775">
    <property type="entry name" value="Flagellar_assembly_factor_FliW"/>
</dbReference>
<evidence type="ECO:0000256" key="1">
    <source>
        <dbReference type="ARBA" id="ARBA00022490"/>
    </source>
</evidence>
<evidence type="ECO:0000256" key="4">
    <source>
        <dbReference type="HAMAP-Rule" id="MF_01185"/>
    </source>
</evidence>
<dbReference type="Pfam" id="PF02623">
    <property type="entry name" value="FliW"/>
    <property type="match status" value="1"/>
</dbReference>
<keyword evidence="4" id="KW-0143">Chaperone</keyword>
<name>A0ABU3K694_9BACT</name>
<sequence length="159" mass="17544">MEIETSRFGALTIPEEHILLFNAGLIGFNQHTRYALLGDERGIGYQWLQSLDDGNLAFVVVQPGLIKADYHIEIQDDALHEIEFQEGDEVVVLSIVTVPPNEPEKATANLQGPLVINSSRARGKQIILNESFPIRYALIPEKQDVAHGAETPSQATVNS</sequence>
<keyword evidence="5" id="KW-0969">Cilium</keyword>
<dbReference type="Gene3D" id="2.30.290.10">
    <property type="entry name" value="BH3618-like"/>
    <property type="match status" value="1"/>
</dbReference>
<dbReference type="PANTHER" id="PTHR39190">
    <property type="entry name" value="FLAGELLAR ASSEMBLY FACTOR FLIW"/>
    <property type="match status" value="1"/>
</dbReference>
<evidence type="ECO:0000313" key="5">
    <source>
        <dbReference type="EMBL" id="MDT7041858.1"/>
    </source>
</evidence>
<comment type="function">
    <text evidence="4">Acts as an anti-CsrA protein, binds CsrA and prevents it from repressing translation of its target genes, one of which is flagellin. Binds to flagellin and participates in the assembly of the flagellum.</text>
</comment>
<dbReference type="InterPro" id="IPR024046">
    <property type="entry name" value="Flagellar_assmbl_FliW_dom_sf"/>
</dbReference>
<dbReference type="RefSeq" id="WP_313832206.1">
    <property type="nucleotide sequence ID" value="NZ_JAQOUE010000001.1"/>
</dbReference>
<dbReference type="PANTHER" id="PTHR39190:SF1">
    <property type="entry name" value="FLAGELLAR ASSEMBLY FACTOR FLIW"/>
    <property type="match status" value="1"/>
</dbReference>
<gene>
    <name evidence="4" type="primary">fliW</name>
    <name evidence="5" type="ORF">PPG34_05805</name>
</gene>
<dbReference type="Proteomes" id="UP001250932">
    <property type="component" value="Unassembled WGS sequence"/>
</dbReference>
<keyword evidence="5" id="KW-0966">Cell projection</keyword>
<accession>A0ABU3K694</accession>
<keyword evidence="2 4" id="KW-1005">Bacterial flagellum biogenesis</keyword>
<comment type="similarity">
    <text evidence="4">Belongs to the FliW family.</text>
</comment>
<keyword evidence="6" id="KW-1185">Reference proteome</keyword>
<keyword evidence="3 4" id="KW-0810">Translation regulation</keyword>
<evidence type="ECO:0000256" key="3">
    <source>
        <dbReference type="ARBA" id="ARBA00022845"/>
    </source>
</evidence>
<protein>
    <recommendedName>
        <fullName evidence="4">Flagellar assembly factor FliW</fullName>
    </recommendedName>
</protein>
<reference evidence="5 6" key="1">
    <citation type="journal article" date="2023" name="ISME J.">
        <title>Cultivation and genomic characterization of novel and ubiquitous marine nitrite-oxidizing bacteria from the Nitrospirales.</title>
        <authorList>
            <person name="Mueller A.J."/>
            <person name="Daebeler A."/>
            <person name="Herbold C.W."/>
            <person name="Kirkegaard R.H."/>
            <person name="Daims H."/>
        </authorList>
    </citation>
    <scope>NUCLEOTIDE SEQUENCE [LARGE SCALE GENOMIC DNA]</scope>
    <source>
        <strain evidence="5 6">EB</strain>
    </source>
</reference>